<dbReference type="InterPro" id="IPR052939">
    <property type="entry name" value="23S_rRNA_MeTrnsfrase_RlmA"/>
</dbReference>
<dbReference type="AlphaFoldDB" id="A0A4P8XUN0"/>
<dbReference type="PIRSF" id="PIRSF018249">
    <property type="entry name" value="MyrA_prd"/>
    <property type="match status" value="1"/>
</dbReference>
<dbReference type="GO" id="GO:0046872">
    <property type="term" value="F:metal ion binding"/>
    <property type="evidence" value="ECO:0007669"/>
    <property type="project" value="UniProtKB-KW"/>
</dbReference>
<feature type="binding site" evidence="2">
    <location>
        <position position="66"/>
    </location>
    <ligand>
        <name>S-adenosyl-L-methionine</name>
        <dbReference type="ChEBI" id="CHEBI:59789"/>
    </ligand>
</feature>
<sequence>MFTCPICKESLQLNGKSLVCHNNHCFDYAKQGYVNLLPVQQKKSLHPGDNKEMLLARKNFLSNGHYEKILDKVASLIKEYCSSFDCYLDCGCGEGYYTCGIKERTNFANVIGTDIAKDAVRMCCSRSKEINWAVATASHLPIKSNSVDAITAIFSLLVPEEYFRVLKSGGIVVEVTAGNNHLIELKQQIYDTVFKQDKHQKDVGDIFDTLYQGNIDFKLHLEGDDLKNLLTMTPHINRIKEEKKSRLFSLNSLDLTVDCQVRVLKKP</sequence>
<dbReference type="InterPro" id="IPR048647">
    <property type="entry name" value="RlmA_N"/>
</dbReference>
<evidence type="ECO:0000256" key="1">
    <source>
        <dbReference type="PIRSR" id="PIRSR018249-1"/>
    </source>
</evidence>
<dbReference type="InterPro" id="IPR016718">
    <property type="entry name" value="rRNA_m1G-MeTrfase_A_prd"/>
</dbReference>
<evidence type="ECO:0000259" key="3">
    <source>
        <dbReference type="Pfam" id="PF08241"/>
    </source>
</evidence>
<dbReference type="Proteomes" id="UP000301475">
    <property type="component" value="Chromosome"/>
</dbReference>
<gene>
    <name evidence="5" type="ORF">E5Z56_04120</name>
</gene>
<dbReference type="SUPFAM" id="SSF53335">
    <property type="entry name" value="S-adenosyl-L-methionine-dependent methyltransferases"/>
    <property type="match status" value="1"/>
</dbReference>
<feature type="binding site" evidence="1">
    <location>
        <position position="4"/>
    </location>
    <ligand>
        <name>Zn(2+)</name>
        <dbReference type="ChEBI" id="CHEBI:29105"/>
    </ligand>
</feature>
<dbReference type="GO" id="GO:0032259">
    <property type="term" value="P:methylation"/>
    <property type="evidence" value="ECO:0007669"/>
    <property type="project" value="UniProtKB-KW"/>
</dbReference>
<proteinExistence type="predicted"/>
<dbReference type="Gene3D" id="3.40.50.150">
    <property type="entry name" value="Vaccinia Virus protein VP39"/>
    <property type="match status" value="1"/>
</dbReference>
<keyword evidence="2" id="KW-0949">S-adenosyl-L-methionine</keyword>
<accession>A0A4P8XUN0</accession>
<dbReference type="CDD" id="cd02440">
    <property type="entry name" value="AdoMet_MTases"/>
    <property type="match status" value="1"/>
</dbReference>
<evidence type="ECO:0000313" key="5">
    <source>
        <dbReference type="EMBL" id="QCT06597.1"/>
    </source>
</evidence>
<dbReference type="RefSeq" id="WP_138156656.1">
    <property type="nucleotide sequence ID" value="NZ_CP039381.1"/>
</dbReference>
<feature type="domain" description="23S rRNA (guanine(745)-N(1))-methyltransferase N-terminal" evidence="4">
    <location>
        <begin position="2"/>
        <end position="44"/>
    </location>
</feature>
<dbReference type="Pfam" id="PF21302">
    <property type="entry name" value="Zn_ribbon_RlmA"/>
    <property type="match status" value="1"/>
</dbReference>
<dbReference type="GO" id="GO:0008757">
    <property type="term" value="F:S-adenosylmethionine-dependent methyltransferase activity"/>
    <property type="evidence" value="ECO:0007669"/>
    <property type="project" value="InterPro"/>
</dbReference>
<name>A0A4P8XUN0_9FIRM</name>
<keyword evidence="5" id="KW-0489">Methyltransferase</keyword>
<feature type="domain" description="Methyltransferase type 11" evidence="3">
    <location>
        <begin position="88"/>
        <end position="173"/>
    </location>
</feature>
<dbReference type="OrthoDB" id="5522265at2"/>
<dbReference type="PANTHER" id="PTHR43460">
    <property type="entry name" value="METHYLTRANSFERASE"/>
    <property type="match status" value="1"/>
</dbReference>
<keyword evidence="1" id="KW-0862">Zinc</keyword>
<dbReference type="Pfam" id="PF08241">
    <property type="entry name" value="Methyltransf_11"/>
    <property type="match status" value="1"/>
</dbReference>
<keyword evidence="1" id="KW-0479">Metal-binding</keyword>
<reference evidence="5 6" key="1">
    <citation type="submission" date="2019-04" db="EMBL/GenBank/DDBJ databases">
        <authorList>
            <person name="Embree M."/>
            <person name="Gaffney J.R."/>
        </authorList>
    </citation>
    <scope>NUCLEOTIDE SEQUENCE [LARGE SCALE GENOMIC DNA]</scope>
    <source>
        <strain evidence="5 6">JE7A12</strain>
    </source>
</reference>
<dbReference type="InterPro" id="IPR013216">
    <property type="entry name" value="Methyltransf_11"/>
</dbReference>
<evidence type="ECO:0000256" key="2">
    <source>
        <dbReference type="PIRSR" id="PIRSR018249-2"/>
    </source>
</evidence>
<keyword evidence="6" id="KW-1185">Reference proteome</keyword>
<dbReference type="EMBL" id="CP039381">
    <property type="protein sequence ID" value="QCT06597.1"/>
    <property type="molecule type" value="Genomic_DNA"/>
</dbReference>
<keyword evidence="5" id="KW-0808">Transferase</keyword>
<dbReference type="InterPro" id="IPR029063">
    <property type="entry name" value="SAM-dependent_MTases_sf"/>
</dbReference>
<dbReference type="PANTHER" id="PTHR43460:SF1">
    <property type="entry name" value="METHYLTRANSFERASE TYPE 11 DOMAIN-CONTAINING PROTEIN"/>
    <property type="match status" value="1"/>
</dbReference>
<feature type="binding site" evidence="2">
    <location>
        <position position="181"/>
    </location>
    <ligand>
        <name>S-adenosyl-L-methionine</name>
        <dbReference type="ChEBI" id="CHEBI:59789"/>
    </ligand>
</feature>
<feature type="binding site" evidence="1">
    <location>
        <position position="24"/>
    </location>
    <ligand>
        <name>Zn(2+)</name>
        <dbReference type="ChEBI" id="CHEBI:29105"/>
    </ligand>
</feature>
<organism evidence="5 6">
    <name type="scientific">Ruminococcus bovis</name>
    <dbReference type="NCBI Taxonomy" id="2564099"/>
    <lineage>
        <taxon>Bacteria</taxon>
        <taxon>Bacillati</taxon>
        <taxon>Bacillota</taxon>
        <taxon>Clostridia</taxon>
        <taxon>Eubacteriales</taxon>
        <taxon>Oscillospiraceae</taxon>
        <taxon>Ruminococcus</taxon>
    </lineage>
</organism>
<evidence type="ECO:0000259" key="4">
    <source>
        <dbReference type="Pfam" id="PF21302"/>
    </source>
</evidence>
<protein>
    <submittedName>
        <fullName evidence="5">Methyltransferase domain-containing protein</fullName>
    </submittedName>
</protein>
<feature type="binding site" evidence="1">
    <location>
        <position position="7"/>
    </location>
    <ligand>
        <name>Zn(2+)</name>
        <dbReference type="ChEBI" id="CHEBI:29105"/>
    </ligand>
</feature>
<dbReference type="KEGG" id="ruj:E5Z56_04120"/>
<evidence type="ECO:0000313" key="6">
    <source>
        <dbReference type="Proteomes" id="UP000301475"/>
    </source>
</evidence>
<feature type="binding site" evidence="1">
    <location>
        <position position="20"/>
    </location>
    <ligand>
        <name>Zn(2+)</name>
        <dbReference type="ChEBI" id="CHEBI:29105"/>
    </ligand>
</feature>
<feature type="binding site" evidence="2">
    <location>
        <begin position="94"/>
        <end position="95"/>
    </location>
    <ligand>
        <name>S-adenosyl-L-methionine</name>
        <dbReference type="ChEBI" id="CHEBI:59789"/>
    </ligand>
</feature>